<feature type="region of interest" description="Disordered" evidence="1">
    <location>
        <begin position="65"/>
        <end position="86"/>
    </location>
</feature>
<dbReference type="AlphaFoldDB" id="A0A7C4QNI2"/>
<feature type="transmembrane region" description="Helical" evidence="2">
    <location>
        <begin position="21"/>
        <end position="43"/>
    </location>
</feature>
<evidence type="ECO:0000256" key="2">
    <source>
        <dbReference type="SAM" id="Phobius"/>
    </source>
</evidence>
<keyword evidence="2" id="KW-0472">Membrane</keyword>
<keyword evidence="2" id="KW-0812">Transmembrane</keyword>
<dbReference type="EMBL" id="DSVQ01000012">
    <property type="protein sequence ID" value="HGT38903.1"/>
    <property type="molecule type" value="Genomic_DNA"/>
</dbReference>
<organism evidence="3">
    <name type="scientific">Schlesneria paludicola</name>
    <dbReference type="NCBI Taxonomy" id="360056"/>
    <lineage>
        <taxon>Bacteria</taxon>
        <taxon>Pseudomonadati</taxon>
        <taxon>Planctomycetota</taxon>
        <taxon>Planctomycetia</taxon>
        <taxon>Planctomycetales</taxon>
        <taxon>Planctomycetaceae</taxon>
        <taxon>Schlesneria</taxon>
    </lineage>
</organism>
<evidence type="ECO:0000256" key="1">
    <source>
        <dbReference type="SAM" id="MobiDB-lite"/>
    </source>
</evidence>
<keyword evidence="2" id="KW-1133">Transmembrane helix</keyword>
<proteinExistence type="predicted"/>
<reference evidence="3" key="1">
    <citation type="journal article" date="2020" name="mSystems">
        <title>Genome- and Community-Level Interaction Insights into Carbon Utilization and Element Cycling Functions of Hydrothermarchaeota in Hydrothermal Sediment.</title>
        <authorList>
            <person name="Zhou Z."/>
            <person name="Liu Y."/>
            <person name="Xu W."/>
            <person name="Pan J."/>
            <person name="Luo Z.H."/>
            <person name="Li M."/>
        </authorList>
    </citation>
    <scope>NUCLEOTIDE SEQUENCE [LARGE SCALE GENOMIC DNA]</scope>
    <source>
        <strain evidence="3">SpSt-508</strain>
    </source>
</reference>
<comment type="caution">
    <text evidence="3">The sequence shown here is derived from an EMBL/GenBank/DDBJ whole genome shotgun (WGS) entry which is preliminary data.</text>
</comment>
<protein>
    <recommendedName>
        <fullName evidence="4">Branched-chain amino acid aminotransferase</fullName>
    </recommendedName>
</protein>
<name>A0A7C4QNI2_9PLAN</name>
<gene>
    <name evidence="3" type="ORF">ENS64_06520</name>
</gene>
<accession>A0A7C4QNI2</accession>
<evidence type="ECO:0000313" key="3">
    <source>
        <dbReference type="EMBL" id="HGT38903.1"/>
    </source>
</evidence>
<evidence type="ECO:0008006" key="4">
    <source>
        <dbReference type="Google" id="ProtNLM"/>
    </source>
</evidence>
<sequence length="86" mass="9092">MRCLWYRLWKDDAGFVLSSELVLIATIVILSAVVGLSEISLAINQELKDVATAFAAVNQGFGANGTTTPNGEEVSLLGVPPQSEAN</sequence>